<dbReference type="EMBL" id="UINC01076935">
    <property type="protein sequence ID" value="SVC16567.1"/>
    <property type="molecule type" value="Genomic_DNA"/>
</dbReference>
<feature type="region of interest" description="Disordered" evidence="1">
    <location>
        <begin position="66"/>
        <end position="89"/>
    </location>
</feature>
<dbReference type="AlphaFoldDB" id="A0A382K0E8"/>
<reference evidence="2" key="1">
    <citation type="submission" date="2018-05" db="EMBL/GenBank/DDBJ databases">
        <authorList>
            <person name="Lanie J.A."/>
            <person name="Ng W.-L."/>
            <person name="Kazmierczak K.M."/>
            <person name="Andrzejewski T.M."/>
            <person name="Davidsen T.M."/>
            <person name="Wayne K.J."/>
            <person name="Tettelin H."/>
            <person name="Glass J.I."/>
            <person name="Rusch D."/>
            <person name="Podicherti R."/>
            <person name="Tsui H.-C.T."/>
            <person name="Winkler M.E."/>
        </authorList>
    </citation>
    <scope>NUCLEOTIDE SEQUENCE</scope>
</reference>
<proteinExistence type="predicted"/>
<evidence type="ECO:0000256" key="1">
    <source>
        <dbReference type="SAM" id="MobiDB-lite"/>
    </source>
</evidence>
<organism evidence="2">
    <name type="scientific">marine metagenome</name>
    <dbReference type="NCBI Taxonomy" id="408172"/>
    <lineage>
        <taxon>unclassified sequences</taxon>
        <taxon>metagenomes</taxon>
        <taxon>ecological metagenomes</taxon>
    </lineage>
</organism>
<name>A0A382K0E8_9ZZZZ</name>
<protein>
    <submittedName>
        <fullName evidence="2">Uncharacterized protein</fullName>
    </submittedName>
</protein>
<evidence type="ECO:0000313" key="2">
    <source>
        <dbReference type="EMBL" id="SVC16567.1"/>
    </source>
</evidence>
<accession>A0A382K0E8</accession>
<sequence>MIGHFIVSIFNVQLGAPVIYTMPFETMEQCQFYGEQLPTDMQIDIEWKHSTRFECFTIAQFQELQRQQLQPKQGTAPESATKPEGPMIP</sequence>
<gene>
    <name evidence="2" type="ORF">METZ01_LOCUS269421</name>
</gene>